<accession>A0A9X1QQR0</accession>
<organism evidence="4 5">
    <name type="scientific">Corynebacterium uropygiale</name>
    <dbReference type="NCBI Taxonomy" id="1775911"/>
    <lineage>
        <taxon>Bacteria</taxon>
        <taxon>Bacillati</taxon>
        <taxon>Actinomycetota</taxon>
        <taxon>Actinomycetes</taxon>
        <taxon>Mycobacteriales</taxon>
        <taxon>Corynebacteriaceae</taxon>
        <taxon>Corynebacterium</taxon>
    </lineage>
</organism>
<evidence type="ECO:0000259" key="3">
    <source>
        <dbReference type="Pfam" id="PF23359"/>
    </source>
</evidence>
<dbReference type="Gene3D" id="4.10.320.10">
    <property type="entry name" value="E3-binding domain"/>
    <property type="match status" value="1"/>
</dbReference>
<dbReference type="Pfam" id="PF11774">
    <property type="entry name" value="Lsr2"/>
    <property type="match status" value="1"/>
</dbReference>
<reference evidence="4" key="1">
    <citation type="submission" date="2022-01" db="EMBL/GenBank/DDBJ databases">
        <title>Corynebacterium sp. nov isolated from isolated from the feces of the greater white-fronted geese (Anser albifrons) at Poyang Lake, PR China.</title>
        <authorList>
            <person name="Liu Q."/>
        </authorList>
    </citation>
    <scope>NUCLEOTIDE SEQUENCE</scope>
    <source>
        <strain evidence="4">JCM 32435</strain>
    </source>
</reference>
<dbReference type="Proteomes" id="UP001139336">
    <property type="component" value="Unassembled WGS sequence"/>
</dbReference>
<dbReference type="Gene3D" id="3.30.60.230">
    <property type="entry name" value="Lsr2, dimerization domain"/>
    <property type="match status" value="1"/>
</dbReference>
<dbReference type="GO" id="GO:0003677">
    <property type="term" value="F:DNA binding"/>
    <property type="evidence" value="ECO:0007669"/>
    <property type="project" value="UniProtKB-KW"/>
</dbReference>
<evidence type="ECO:0000256" key="1">
    <source>
        <dbReference type="ARBA" id="ARBA00023125"/>
    </source>
</evidence>
<dbReference type="AlphaFoldDB" id="A0A9X1QQR0"/>
<dbReference type="InterPro" id="IPR024412">
    <property type="entry name" value="Lsr2_dim_dom"/>
</dbReference>
<dbReference type="RefSeq" id="WP_236119522.1">
    <property type="nucleotide sequence ID" value="NZ_JAKGSI010000004.1"/>
</dbReference>
<feature type="domain" description="Lsr2 DNA-binding" evidence="3">
    <location>
        <begin position="84"/>
        <end position="116"/>
    </location>
</feature>
<dbReference type="InterPro" id="IPR055370">
    <property type="entry name" value="Lsr2_DNA-bd"/>
</dbReference>
<dbReference type="InterPro" id="IPR036625">
    <property type="entry name" value="E3-bd_dom_sf"/>
</dbReference>
<evidence type="ECO:0000313" key="5">
    <source>
        <dbReference type="Proteomes" id="UP001139336"/>
    </source>
</evidence>
<keyword evidence="5" id="KW-1185">Reference proteome</keyword>
<protein>
    <submittedName>
        <fullName evidence="4">Lsr2 family protein</fullName>
    </submittedName>
</protein>
<evidence type="ECO:0000259" key="2">
    <source>
        <dbReference type="Pfam" id="PF11774"/>
    </source>
</evidence>
<dbReference type="InterPro" id="IPR042261">
    <property type="entry name" value="Lsr2-like_dimerization"/>
</dbReference>
<dbReference type="EMBL" id="JAKGSI010000004">
    <property type="protein sequence ID" value="MCF4007391.1"/>
    <property type="molecule type" value="Genomic_DNA"/>
</dbReference>
<gene>
    <name evidence="4" type="ORF">L1O03_09440</name>
</gene>
<name>A0A9X1QQR0_9CORY</name>
<evidence type="ECO:0000313" key="4">
    <source>
        <dbReference type="EMBL" id="MCF4007391.1"/>
    </source>
</evidence>
<comment type="caution">
    <text evidence="4">The sequence shown here is derived from an EMBL/GenBank/DDBJ whole genome shotgun (WGS) entry which is preliminary data.</text>
</comment>
<sequence>MARKEVIQYFDDLDNSPLTKDEVEIVHFSLGNKEYELDLSSANAEKFRELLQPYLEHARRVNVPQRRRRRQGNYAGGAAAYGIDPADVRAWAESNGIPVNQRGKIKTETVERYREAKGLA</sequence>
<dbReference type="Pfam" id="PF23359">
    <property type="entry name" value="Lsr2_DNA-bd"/>
    <property type="match status" value="1"/>
</dbReference>
<dbReference type="GO" id="GO:0016746">
    <property type="term" value="F:acyltransferase activity"/>
    <property type="evidence" value="ECO:0007669"/>
    <property type="project" value="InterPro"/>
</dbReference>
<feature type="domain" description="Lsr2 dimerization" evidence="2">
    <location>
        <begin position="1"/>
        <end position="61"/>
    </location>
</feature>
<keyword evidence="1" id="KW-0238">DNA-binding</keyword>
<proteinExistence type="predicted"/>